<feature type="transmembrane region" description="Helical" evidence="1">
    <location>
        <begin position="6"/>
        <end position="26"/>
    </location>
</feature>
<gene>
    <name evidence="3" type="primary">vanZ</name>
    <name evidence="3" type="ORF">GCM10011351_19970</name>
</gene>
<name>A0A917TRP4_9BACI</name>
<feature type="transmembrane region" description="Helical" evidence="1">
    <location>
        <begin position="119"/>
        <end position="139"/>
    </location>
</feature>
<dbReference type="AlphaFoldDB" id="A0A917TRP4"/>
<feature type="transmembrane region" description="Helical" evidence="1">
    <location>
        <begin position="92"/>
        <end position="112"/>
    </location>
</feature>
<comment type="caution">
    <text evidence="3">The sequence shown here is derived from an EMBL/GenBank/DDBJ whole genome shotgun (WGS) entry which is preliminary data.</text>
</comment>
<dbReference type="Proteomes" id="UP000618460">
    <property type="component" value="Unassembled WGS sequence"/>
</dbReference>
<keyword evidence="1" id="KW-0472">Membrane</keyword>
<proteinExistence type="predicted"/>
<evidence type="ECO:0000313" key="3">
    <source>
        <dbReference type="EMBL" id="GGM33982.1"/>
    </source>
</evidence>
<dbReference type="PANTHER" id="PTHR36834">
    <property type="entry name" value="MEMBRANE PROTEIN-RELATED"/>
    <property type="match status" value="1"/>
</dbReference>
<dbReference type="PANTHER" id="PTHR36834:SF1">
    <property type="entry name" value="INTEGRAL MEMBRANE PROTEIN"/>
    <property type="match status" value="1"/>
</dbReference>
<sequence length="193" mass="22632">MIILDPFILYLIVIFSWIWFRGNNYIRNRQNFNVFREVIAHLFFIYLLGVAYMTLRPFYFIYSLADGRSLDFDTHLFYNLLHMADGYIKFQLLYSVGNILLFVPLGLFLPLLFKHTRHFLVIVLIGFLSSLTIEFTQAIFTPTRYGTVDDLVFNTFGAVIGYLLFLLIKMVSKKVGFSVENGFKKNRSSNRKS</sequence>
<reference evidence="3" key="2">
    <citation type="submission" date="2020-09" db="EMBL/GenBank/DDBJ databases">
        <authorList>
            <person name="Sun Q."/>
            <person name="Zhou Y."/>
        </authorList>
    </citation>
    <scope>NUCLEOTIDE SEQUENCE</scope>
    <source>
        <strain evidence="3">CGMCC 1.6333</strain>
    </source>
</reference>
<protein>
    <submittedName>
        <fullName evidence="3">Glycopeptide antibiotics resistance protein</fullName>
    </submittedName>
</protein>
<evidence type="ECO:0000313" key="4">
    <source>
        <dbReference type="Proteomes" id="UP000618460"/>
    </source>
</evidence>
<organism evidence="3 4">
    <name type="scientific">Paraliobacillus quinghaiensis</name>
    <dbReference type="NCBI Taxonomy" id="470815"/>
    <lineage>
        <taxon>Bacteria</taxon>
        <taxon>Bacillati</taxon>
        <taxon>Bacillota</taxon>
        <taxon>Bacilli</taxon>
        <taxon>Bacillales</taxon>
        <taxon>Bacillaceae</taxon>
        <taxon>Paraliobacillus</taxon>
    </lineage>
</organism>
<keyword evidence="4" id="KW-1185">Reference proteome</keyword>
<dbReference type="RefSeq" id="WP_162879187.1">
    <property type="nucleotide sequence ID" value="NZ_BMLG01000010.1"/>
</dbReference>
<dbReference type="InterPro" id="IPR006976">
    <property type="entry name" value="VanZ-like"/>
</dbReference>
<keyword evidence="1" id="KW-0812">Transmembrane</keyword>
<evidence type="ECO:0000259" key="2">
    <source>
        <dbReference type="Pfam" id="PF04892"/>
    </source>
</evidence>
<keyword evidence="1" id="KW-1133">Transmembrane helix</keyword>
<feature type="transmembrane region" description="Helical" evidence="1">
    <location>
        <begin position="38"/>
        <end position="62"/>
    </location>
</feature>
<dbReference type="InterPro" id="IPR053150">
    <property type="entry name" value="Teicoplanin_resist-assoc"/>
</dbReference>
<evidence type="ECO:0000256" key="1">
    <source>
        <dbReference type="SAM" id="Phobius"/>
    </source>
</evidence>
<feature type="domain" description="VanZ-like" evidence="2">
    <location>
        <begin position="7"/>
        <end position="168"/>
    </location>
</feature>
<feature type="transmembrane region" description="Helical" evidence="1">
    <location>
        <begin position="151"/>
        <end position="168"/>
    </location>
</feature>
<dbReference type="EMBL" id="BMLG01000010">
    <property type="protein sequence ID" value="GGM33982.1"/>
    <property type="molecule type" value="Genomic_DNA"/>
</dbReference>
<reference evidence="3" key="1">
    <citation type="journal article" date="2014" name="Int. J. Syst. Evol. Microbiol.">
        <title>Complete genome sequence of Corynebacterium casei LMG S-19264T (=DSM 44701T), isolated from a smear-ripened cheese.</title>
        <authorList>
            <consortium name="US DOE Joint Genome Institute (JGI-PGF)"/>
            <person name="Walter F."/>
            <person name="Albersmeier A."/>
            <person name="Kalinowski J."/>
            <person name="Ruckert C."/>
        </authorList>
    </citation>
    <scope>NUCLEOTIDE SEQUENCE</scope>
    <source>
        <strain evidence="3">CGMCC 1.6333</strain>
    </source>
</reference>
<accession>A0A917TRP4</accession>
<dbReference type="Pfam" id="PF04892">
    <property type="entry name" value="VanZ"/>
    <property type="match status" value="1"/>
</dbReference>